<evidence type="ECO:0000256" key="10">
    <source>
        <dbReference type="RuleBase" id="RU003410"/>
    </source>
</evidence>
<dbReference type="EC" id="1.17.4.1" evidence="2 10"/>
<comment type="similarity">
    <text evidence="1 10">Belongs to the ribonucleoside diphosphate reductase large chain family.</text>
</comment>
<comment type="catalytic activity">
    <reaction evidence="8 10">
        <text>a 2'-deoxyribonucleoside 5'-diphosphate + [thioredoxin]-disulfide + H2O = a ribonucleoside 5'-diphosphate + [thioredoxin]-dithiol</text>
        <dbReference type="Rhea" id="RHEA:23252"/>
        <dbReference type="Rhea" id="RHEA-COMP:10698"/>
        <dbReference type="Rhea" id="RHEA-COMP:10700"/>
        <dbReference type="ChEBI" id="CHEBI:15377"/>
        <dbReference type="ChEBI" id="CHEBI:29950"/>
        <dbReference type="ChEBI" id="CHEBI:50058"/>
        <dbReference type="ChEBI" id="CHEBI:57930"/>
        <dbReference type="ChEBI" id="CHEBI:73316"/>
        <dbReference type="EC" id="1.17.4.1"/>
    </reaction>
</comment>
<dbReference type="SUPFAM" id="SSF51998">
    <property type="entry name" value="PFL-like glycyl radical enzymes"/>
    <property type="match status" value="1"/>
</dbReference>
<dbReference type="PROSITE" id="PS00089">
    <property type="entry name" value="RIBORED_LARGE"/>
    <property type="match status" value="1"/>
</dbReference>
<dbReference type="GO" id="GO:0004748">
    <property type="term" value="F:ribonucleoside-diphosphate reductase activity, thioredoxin disulfide as acceptor"/>
    <property type="evidence" value="ECO:0007669"/>
    <property type="project" value="UniProtKB-EC"/>
</dbReference>
<dbReference type="InterPro" id="IPR008926">
    <property type="entry name" value="RNR_R1-su_N"/>
</dbReference>
<dbReference type="InterPro" id="IPR000788">
    <property type="entry name" value="RNR_lg_C"/>
</dbReference>
<keyword evidence="6 10" id="KW-0560">Oxidoreductase</keyword>
<dbReference type="InterPro" id="IPR013509">
    <property type="entry name" value="RNR_lsu_N"/>
</dbReference>
<evidence type="ECO:0000256" key="1">
    <source>
        <dbReference type="ARBA" id="ARBA00010406"/>
    </source>
</evidence>
<dbReference type="GO" id="GO:0005971">
    <property type="term" value="C:ribonucleoside-diphosphate reductase complex"/>
    <property type="evidence" value="ECO:0007669"/>
    <property type="project" value="TreeGrafter"/>
</dbReference>
<dbReference type="NCBIfam" id="NF005101">
    <property type="entry name" value="PRK06539.1"/>
    <property type="match status" value="1"/>
</dbReference>
<evidence type="ECO:0000256" key="2">
    <source>
        <dbReference type="ARBA" id="ARBA00012274"/>
    </source>
</evidence>
<evidence type="ECO:0000256" key="9">
    <source>
        <dbReference type="PROSITE-ProRule" id="PRU00492"/>
    </source>
</evidence>
<evidence type="ECO:0000256" key="7">
    <source>
        <dbReference type="ARBA" id="ARBA00023116"/>
    </source>
</evidence>
<feature type="domain" description="ATP-cone" evidence="11">
    <location>
        <begin position="4"/>
        <end position="95"/>
    </location>
</feature>
<evidence type="ECO:0000313" key="12">
    <source>
        <dbReference type="EMBL" id="OGG59861.1"/>
    </source>
</evidence>
<keyword evidence="7 10" id="KW-0215">Deoxyribonucleotide synthesis</keyword>
<dbReference type="Pfam" id="PF00317">
    <property type="entry name" value="Ribonuc_red_lgN"/>
    <property type="match status" value="1"/>
</dbReference>
<dbReference type="NCBIfam" id="TIGR02506">
    <property type="entry name" value="NrdE_NrdA"/>
    <property type="match status" value="1"/>
</dbReference>
<dbReference type="PANTHER" id="PTHR11573">
    <property type="entry name" value="RIBONUCLEOSIDE-DIPHOSPHATE REDUCTASE LARGE CHAIN"/>
    <property type="match status" value="1"/>
</dbReference>
<dbReference type="InterPro" id="IPR039718">
    <property type="entry name" value="Rrm1"/>
</dbReference>
<organism evidence="12 13">
    <name type="scientific">Candidatus Kaiserbacteria bacterium RIFCSPHIGHO2_01_FULL_56_24</name>
    <dbReference type="NCBI Taxonomy" id="1798487"/>
    <lineage>
        <taxon>Bacteria</taxon>
        <taxon>Candidatus Kaiseribacteriota</taxon>
    </lineage>
</organism>
<dbReference type="AlphaFoldDB" id="A0A1F6DEN9"/>
<evidence type="ECO:0000256" key="6">
    <source>
        <dbReference type="ARBA" id="ARBA00023002"/>
    </source>
</evidence>
<evidence type="ECO:0000259" key="11">
    <source>
        <dbReference type="PROSITE" id="PS51161"/>
    </source>
</evidence>
<dbReference type="Pfam" id="PF02867">
    <property type="entry name" value="Ribonuc_red_lgC"/>
    <property type="match status" value="1"/>
</dbReference>
<dbReference type="PROSITE" id="PS51161">
    <property type="entry name" value="ATP_CONE"/>
    <property type="match status" value="1"/>
</dbReference>
<keyword evidence="5 9" id="KW-0067">ATP-binding</keyword>
<dbReference type="EMBL" id="MFLA01000016">
    <property type="protein sequence ID" value="OGG59861.1"/>
    <property type="molecule type" value="Genomic_DNA"/>
</dbReference>
<sequence>MVQLTITKRDGTKEPFNADKINRSIERACADLTDPISMVTQIATETHLTLYDGITTEEMDQATISAAVQNIKEDIEYDKVAVRLLLKTVYRRVIGEYHDDQAELEAKYRAHFSQYVHSGISSGLLDSRMAEKYDLDALAATLKMERDEIFTYAGLSSLMNRYAMKDRQQKPAETPQYFFMRVAMGLAYNETNPTEMAKKFYEKMSRHLYIAGGSTNLGAGTSRPALSNCFLLEVHDDIDHIAKSVADVMKISKSSGGIGVSVTKLRAAGSPLSSSNTVSSGPTPFAKIMDTAIRAIQRGGKKLGALCFYMENWHMDFPEYIDWKHNAGDDYLRMRTANTAVWLSDEFMKRVEAGDDWYMFDPKEVMDLNELYGQAFSKRYGEYVEMAKAGKLRTFKRVPASEQWYQILTSLQSTGHPWLTWKDSVNLRALNNNTGTIHMSNLCTEICLPQDKDNIAVCNLASLNLAGHIEGKQVNWHMLEDSVRLAIRQLDNLIDINVLPIEEAVRSDKENRAVGLGVMGFADALEQLGMPYESGHAADFADRVFEFISYMAIDESANLARERGAYKHFEGSGWSKGMVPLDSIARLEEDRGASTGMKRESKNKQLNWEVLREKVKGGMRNATLMAIAPNANIGLVAGTTPGIDPRFAQVFSRNKISGKYLDLNHNLVKDLKNLSIWDDVKEKIVEQQGDISAIPEIPSYLKQIYKTSFTTSPYAYIEIAARAQKWVDQALSRNMYLENRDMDEMKNLYMTAWKRGLKTTYYLHMKPRHTAEQSTTHVNKGQQIGKRGFANVVASPVFTQEEMPTISPIQQSPIEVQETVLVQSPAPKPVEAAMPAPAAAMPSMRGFASVADQGALPIAPVAQQSLPEVNASPAPEAMMSRMGFSTVAVAVPAVTAVVSTPTVPATSLQASAPSLAPIAMPAAAMPTIVATKKKPLVCPTDPAELALCDACQ</sequence>
<dbReference type="InterPro" id="IPR005144">
    <property type="entry name" value="ATP-cone_dom"/>
</dbReference>
<keyword evidence="4 9" id="KW-0547">Nucleotide-binding</keyword>
<dbReference type="Gene3D" id="3.20.70.20">
    <property type="match status" value="1"/>
</dbReference>
<dbReference type="InterPro" id="IPR013346">
    <property type="entry name" value="NrdE_NrdA_C"/>
</dbReference>
<dbReference type="PRINTS" id="PR01183">
    <property type="entry name" value="RIBORDTASEM1"/>
</dbReference>
<comment type="function">
    <text evidence="10">Provides the precursors necessary for DNA synthesis. Catalyzes the biosynthesis of deoxyribonucleotides from the corresponding ribonucleotides.</text>
</comment>
<protein>
    <recommendedName>
        <fullName evidence="2 10">Ribonucleoside-diphosphate reductase</fullName>
        <ecNumber evidence="2 10">1.17.4.1</ecNumber>
    </recommendedName>
</protein>
<accession>A0A1F6DEN9</accession>
<dbReference type="Proteomes" id="UP000176377">
    <property type="component" value="Unassembled WGS sequence"/>
</dbReference>
<evidence type="ECO:0000256" key="5">
    <source>
        <dbReference type="ARBA" id="ARBA00022840"/>
    </source>
</evidence>
<keyword evidence="3" id="KW-0021">Allosteric enzyme</keyword>
<comment type="caution">
    <text evidence="12">The sequence shown here is derived from an EMBL/GenBank/DDBJ whole genome shotgun (WGS) entry which is preliminary data.</text>
</comment>
<dbReference type="GO" id="GO:0009263">
    <property type="term" value="P:deoxyribonucleotide biosynthetic process"/>
    <property type="evidence" value="ECO:0007669"/>
    <property type="project" value="UniProtKB-KW"/>
</dbReference>
<evidence type="ECO:0000256" key="4">
    <source>
        <dbReference type="ARBA" id="ARBA00022741"/>
    </source>
</evidence>
<gene>
    <name evidence="12" type="ORF">A2765_04730</name>
</gene>
<evidence type="ECO:0000256" key="8">
    <source>
        <dbReference type="ARBA" id="ARBA00047754"/>
    </source>
</evidence>
<proteinExistence type="inferred from homology"/>
<dbReference type="SUPFAM" id="SSF48168">
    <property type="entry name" value="R1 subunit of ribonucleotide reductase, N-terminal domain"/>
    <property type="match status" value="1"/>
</dbReference>
<dbReference type="UniPathway" id="UPA00326"/>
<evidence type="ECO:0000313" key="13">
    <source>
        <dbReference type="Proteomes" id="UP000176377"/>
    </source>
</evidence>
<reference evidence="12 13" key="1">
    <citation type="journal article" date="2016" name="Nat. Commun.">
        <title>Thousands of microbial genomes shed light on interconnected biogeochemical processes in an aquifer system.</title>
        <authorList>
            <person name="Anantharaman K."/>
            <person name="Brown C.T."/>
            <person name="Hug L.A."/>
            <person name="Sharon I."/>
            <person name="Castelle C.J."/>
            <person name="Probst A.J."/>
            <person name="Thomas B.C."/>
            <person name="Singh A."/>
            <person name="Wilkins M.J."/>
            <person name="Karaoz U."/>
            <person name="Brodie E.L."/>
            <person name="Williams K.H."/>
            <person name="Hubbard S.S."/>
            <person name="Banfield J.F."/>
        </authorList>
    </citation>
    <scope>NUCLEOTIDE SEQUENCE [LARGE SCALE GENOMIC DNA]</scope>
</reference>
<dbReference type="PANTHER" id="PTHR11573:SF6">
    <property type="entry name" value="RIBONUCLEOSIDE-DIPHOSPHATE REDUCTASE LARGE SUBUNIT"/>
    <property type="match status" value="1"/>
</dbReference>
<dbReference type="GO" id="GO:0005524">
    <property type="term" value="F:ATP binding"/>
    <property type="evidence" value="ECO:0007669"/>
    <property type="project" value="UniProtKB-UniRule"/>
</dbReference>
<name>A0A1F6DEN9_9BACT</name>
<dbReference type="Pfam" id="PF03477">
    <property type="entry name" value="ATP-cone"/>
    <property type="match status" value="1"/>
</dbReference>
<evidence type="ECO:0000256" key="3">
    <source>
        <dbReference type="ARBA" id="ARBA00022533"/>
    </source>
</evidence>